<dbReference type="PANTHER" id="PTHR30006:SF24">
    <property type="entry name" value="SLL0237 PROTEIN"/>
    <property type="match status" value="1"/>
</dbReference>
<dbReference type="EMBL" id="QJKI01000015">
    <property type="protein sequence ID" value="PXX77707.1"/>
    <property type="molecule type" value="Genomic_DNA"/>
</dbReference>
<reference evidence="2 3" key="1">
    <citation type="submission" date="2018-05" db="EMBL/GenBank/DDBJ databases">
        <title>Genomic Encyclopedia of Type Strains, Phase IV (KMG-IV): sequencing the most valuable type-strain genomes for metagenomic binning, comparative biology and taxonomic classification.</title>
        <authorList>
            <person name="Goeker M."/>
        </authorList>
    </citation>
    <scope>NUCLEOTIDE SEQUENCE [LARGE SCALE GENOMIC DNA]</scope>
    <source>
        <strain evidence="2 3">DSM 29661</strain>
    </source>
</reference>
<sequence length="434" mass="46260">MSIPPSPARRALLRGGAALALAAWAPWLHAAPRRDITVLTAYPDAVVSRVEAAFERAFPHYRLRMVWRMPHDAGPYLLEPGQHGVDVYWSASPNTYARLKAAGALQALNVDFTGLPARLGGSPLRDADGYYTASETAGYGFVLNPTRLAALNLAAPSDWPELAAPAYAGQLLLPNPMEVGFAPVLVDIPLQSYGWDTGWALWSAIAANGDFIGRGGGFVSEEIASGRKAIGLSIDFFVVAAIANGAPLRFVYPRQGGINPGHIAITASSPNPAGARDFVRFVLSADGQALLTHPDIRKLPVRPASYARLPAGHANPFAVADSGGYRYDNGVGQARAALVAAAFGQACVRPHARLVALWRALRAGDPAQWGKVWPLLVSAPLTEAEASQPALQQLFANRRDNADSEQQARAHEARWAKQVDARLDQAARLLGVSA</sequence>
<keyword evidence="3" id="KW-1185">Reference proteome</keyword>
<protein>
    <submittedName>
        <fullName evidence="2">ABC-type Fe3+ transport system substrate-binding protein</fullName>
    </submittedName>
</protein>
<proteinExistence type="predicted"/>
<dbReference type="AlphaFoldDB" id="A0A318L7P3"/>
<dbReference type="InterPro" id="IPR006311">
    <property type="entry name" value="TAT_signal"/>
</dbReference>
<evidence type="ECO:0000256" key="1">
    <source>
        <dbReference type="ARBA" id="ARBA00022729"/>
    </source>
</evidence>
<comment type="caution">
    <text evidence="2">The sequence shown here is derived from an EMBL/GenBank/DDBJ whole genome shotgun (WGS) entry which is preliminary data.</text>
</comment>
<dbReference type="Gene3D" id="3.40.190.10">
    <property type="entry name" value="Periplasmic binding protein-like II"/>
    <property type="match status" value="2"/>
</dbReference>
<organism evidence="2 3">
    <name type="scientific">Rivihabitans pingtungensis</name>
    <dbReference type="NCBI Taxonomy" id="1054498"/>
    <lineage>
        <taxon>Bacteria</taxon>
        <taxon>Pseudomonadati</taxon>
        <taxon>Pseudomonadota</taxon>
        <taxon>Betaproteobacteria</taxon>
        <taxon>Neisseriales</taxon>
        <taxon>Aquaspirillaceae</taxon>
        <taxon>Rivihabitans</taxon>
    </lineage>
</organism>
<dbReference type="Proteomes" id="UP000247555">
    <property type="component" value="Unassembled WGS sequence"/>
</dbReference>
<name>A0A318L7P3_9NEIS</name>
<dbReference type="SUPFAM" id="SSF53850">
    <property type="entry name" value="Periplasmic binding protein-like II"/>
    <property type="match status" value="1"/>
</dbReference>
<dbReference type="OrthoDB" id="366726at2"/>
<dbReference type="PANTHER" id="PTHR30006">
    <property type="entry name" value="THIAMINE-BINDING PERIPLASMIC PROTEIN-RELATED"/>
    <property type="match status" value="1"/>
</dbReference>
<keyword evidence="1" id="KW-0732">Signal</keyword>
<evidence type="ECO:0000313" key="2">
    <source>
        <dbReference type="EMBL" id="PXX77707.1"/>
    </source>
</evidence>
<evidence type="ECO:0000313" key="3">
    <source>
        <dbReference type="Proteomes" id="UP000247555"/>
    </source>
</evidence>
<gene>
    <name evidence="2" type="ORF">DFR34_11519</name>
</gene>
<accession>A0A318L7P3</accession>
<dbReference type="Pfam" id="PF13343">
    <property type="entry name" value="SBP_bac_6"/>
    <property type="match status" value="1"/>
</dbReference>
<dbReference type="RefSeq" id="WP_110391251.1">
    <property type="nucleotide sequence ID" value="NZ_QJKI01000015.1"/>
</dbReference>
<dbReference type="PROSITE" id="PS51318">
    <property type="entry name" value="TAT"/>
    <property type="match status" value="1"/>
</dbReference>